<evidence type="ECO:0000259" key="4">
    <source>
        <dbReference type="Pfam" id="PF01420"/>
    </source>
</evidence>
<dbReference type="RefSeq" id="WP_200085093.1">
    <property type="nucleotide sequence ID" value="NZ_CP054706.1"/>
</dbReference>
<dbReference type="GO" id="GO:0009307">
    <property type="term" value="P:DNA restriction-modification system"/>
    <property type="evidence" value="ECO:0007669"/>
    <property type="project" value="UniProtKB-KW"/>
</dbReference>
<dbReference type="Proteomes" id="UP000595349">
    <property type="component" value="Chromosome"/>
</dbReference>
<dbReference type="EMBL" id="CP054706">
    <property type="protein sequence ID" value="QQK80725.1"/>
    <property type="molecule type" value="Genomic_DNA"/>
</dbReference>
<dbReference type="InterPro" id="IPR052021">
    <property type="entry name" value="Type-I_RS_S_subunit"/>
</dbReference>
<name>A0A7T6ZCG0_9BACI</name>
<protein>
    <submittedName>
        <fullName evidence="5">Restriction endonuclease subunit S</fullName>
    </submittedName>
</protein>
<evidence type="ECO:0000313" key="6">
    <source>
        <dbReference type="Proteomes" id="UP000595349"/>
    </source>
</evidence>
<gene>
    <name evidence="5" type="ORF">HUG20_13025</name>
</gene>
<comment type="similarity">
    <text evidence="1">Belongs to the type-I restriction system S methylase family.</text>
</comment>
<dbReference type="InterPro" id="IPR044946">
    <property type="entry name" value="Restrct_endonuc_typeI_TRD_sf"/>
</dbReference>
<keyword evidence="3" id="KW-0238">DNA-binding</keyword>
<keyword evidence="5" id="KW-0378">Hydrolase</keyword>
<keyword evidence="6" id="KW-1185">Reference proteome</keyword>
<evidence type="ECO:0000313" key="5">
    <source>
        <dbReference type="EMBL" id="QQK80725.1"/>
    </source>
</evidence>
<keyword evidence="5" id="KW-0255">Endonuclease</keyword>
<dbReference type="InterPro" id="IPR000055">
    <property type="entry name" value="Restrct_endonuc_typeI_TRD"/>
</dbReference>
<dbReference type="REBASE" id="493048">
    <property type="entry name" value="S.Ssp214ORF13030P"/>
</dbReference>
<dbReference type="PANTHER" id="PTHR30408">
    <property type="entry name" value="TYPE-1 RESTRICTION ENZYME ECOKI SPECIFICITY PROTEIN"/>
    <property type="match status" value="1"/>
</dbReference>
<dbReference type="Pfam" id="PF01420">
    <property type="entry name" value="Methylase_S"/>
    <property type="match status" value="2"/>
</dbReference>
<evidence type="ECO:0000256" key="1">
    <source>
        <dbReference type="ARBA" id="ARBA00010923"/>
    </source>
</evidence>
<feature type="domain" description="Type I restriction modification DNA specificity" evidence="4">
    <location>
        <begin position="219"/>
        <end position="404"/>
    </location>
</feature>
<organism evidence="5 6">
    <name type="scientific">Salicibibacter cibi</name>
    <dbReference type="NCBI Taxonomy" id="2743001"/>
    <lineage>
        <taxon>Bacteria</taxon>
        <taxon>Bacillati</taxon>
        <taxon>Bacillota</taxon>
        <taxon>Bacilli</taxon>
        <taxon>Bacillales</taxon>
        <taxon>Bacillaceae</taxon>
        <taxon>Salicibibacter</taxon>
    </lineage>
</organism>
<dbReference type="PANTHER" id="PTHR30408:SF12">
    <property type="entry name" value="TYPE I RESTRICTION ENZYME MJAVIII SPECIFICITY SUBUNIT"/>
    <property type="match status" value="1"/>
</dbReference>
<accession>A0A7T6ZCG0</accession>
<dbReference type="KEGG" id="scib:HUG20_13025"/>
<feature type="domain" description="Type I restriction modification DNA specificity" evidence="4">
    <location>
        <begin position="35"/>
        <end position="188"/>
    </location>
</feature>
<keyword evidence="2" id="KW-0680">Restriction system</keyword>
<evidence type="ECO:0000256" key="3">
    <source>
        <dbReference type="ARBA" id="ARBA00023125"/>
    </source>
</evidence>
<dbReference type="GO" id="GO:0003677">
    <property type="term" value="F:DNA binding"/>
    <property type="evidence" value="ECO:0007669"/>
    <property type="project" value="UniProtKB-KW"/>
</dbReference>
<dbReference type="Gene3D" id="3.90.220.20">
    <property type="entry name" value="DNA methylase specificity domains"/>
    <property type="match status" value="2"/>
</dbReference>
<dbReference type="SUPFAM" id="SSF116734">
    <property type="entry name" value="DNA methylase specificity domain"/>
    <property type="match status" value="2"/>
</dbReference>
<keyword evidence="5" id="KW-0540">Nuclease</keyword>
<reference evidence="5 6" key="1">
    <citation type="submission" date="2020-06" db="EMBL/GenBank/DDBJ databases">
        <title>Genomic analysis of Salicibibacter sp. NKC21-4.</title>
        <authorList>
            <person name="Oh Y.J."/>
        </authorList>
    </citation>
    <scope>NUCLEOTIDE SEQUENCE [LARGE SCALE GENOMIC DNA]</scope>
    <source>
        <strain evidence="5 6">NKC21-4</strain>
    </source>
</reference>
<proteinExistence type="inferred from homology"/>
<sequence length="432" mass="48992">MLSKEKFIEKHRRPFSHPLPDQWGYQKIGNHLKESKEKNREKLPLYSVTMSQGIVPQELSNKRDISSVDKSRYKVIEPNDIVYNTMRMWQGVVGLSDVTGIVSPAYTVCQLSEGIYGKYVEFLFKSRPMINLFHRFSQGLVSDTLNLKYSHLKDILMPIPPLPEQRKIAAILTSVDNAIEKTEAIIAQTEKVKNGLMQKLLTQGIGHTKFKQTEIGEIPEEWEIVTLDRVVTKLFSGVSVNSEDRIKKPHEKGILKTSAVTNRIFNALEHKTILPLEEERAAVTPKKNHIVISRMNTPLLVGASSYVDKDHSDLYLPDRLWQAETNNNVISLWLSYVLTWNKMRSIISSISTGTSGSMKNISQKALLNLKISLPSLSEQENISQILVSVDNKITAEQQKMTQLQTLKKGLMQVLLTGKVRVKVDEEDEVVST</sequence>
<evidence type="ECO:0000256" key="2">
    <source>
        <dbReference type="ARBA" id="ARBA00022747"/>
    </source>
</evidence>
<dbReference type="Gene3D" id="1.10.287.1120">
    <property type="entry name" value="Bipartite methylase S protein"/>
    <property type="match status" value="1"/>
</dbReference>
<dbReference type="AlphaFoldDB" id="A0A7T6ZCG0"/>
<dbReference type="GO" id="GO:0004519">
    <property type="term" value="F:endonuclease activity"/>
    <property type="evidence" value="ECO:0007669"/>
    <property type="project" value="UniProtKB-KW"/>
</dbReference>